<name>L7EAC3_MICAE</name>
<dbReference type="AlphaFoldDB" id="L7EAC3"/>
<comment type="caution">
    <text evidence="1">The sequence shown here is derived from an EMBL/GenBank/DDBJ whole genome shotgun (WGS) entry which is preliminary data.</text>
</comment>
<gene>
    <name evidence="1" type="ORF">O53_185</name>
</gene>
<dbReference type="EMBL" id="ANKQ01000001">
    <property type="protein sequence ID" value="ELP55588.1"/>
    <property type="molecule type" value="Genomic_DNA"/>
</dbReference>
<dbReference type="Proteomes" id="UP000010932">
    <property type="component" value="Unassembled WGS sequence"/>
</dbReference>
<evidence type="ECO:0000313" key="2">
    <source>
        <dbReference type="Proteomes" id="UP000010932"/>
    </source>
</evidence>
<protein>
    <submittedName>
        <fullName evidence="1">Uncharacterized protein</fullName>
    </submittedName>
</protein>
<reference evidence="1 2" key="1">
    <citation type="journal article" date="2013" name="Genome Announc.">
        <title>Whole-Genome Sequence of Microcystis aeruginosa TAIHU98, a Nontoxic Bloom-Forming Strain Isolated from Taihu Lake, China.</title>
        <authorList>
            <person name="Yang C."/>
            <person name="Zhang W."/>
            <person name="Ren M."/>
            <person name="Song L."/>
            <person name="Li T."/>
            <person name="Zhao J."/>
        </authorList>
    </citation>
    <scope>NUCLEOTIDE SEQUENCE [LARGE SCALE GENOMIC DNA]</scope>
    <source>
        <strain evidence="1 2">TAIHU98</strain>
    </source>
</reference>
<sequence length="43" mass="4962">MHEKGFSAVLQDTIPKQVTIVMTNHRARTIRSPRELLLPSLLY</sequence>
<proteinExistence type="predicted"/>
<organism evidence="1 2">
    <name type="scientific">Microcystis aeruginosa TAIHU98</name>
    <dbReference type="NCBI Taxonomy" id="1134457"/>
    <lineage>
        <taxon>Bacteria</taxon>
        <taxon>Bacillati</taxon>
        <taxon>Cyanobacteriota</taxon>
        <taxon>Cyanophyceae</taxon>
        <taxon>Oscillatoriophycideae</taxon>
        <taxon>Chroococcales</taxon>
        <taxon>Microcystaceae</taxon>
        <taxon>Microcystis</taxon>
    </lineage>
</organism>
<accession>L7EAC3</accession>
<evidence type="ECO:0000313" key="1">
    <source>
        <dbReference type="EMBL" id="ELP55588.1"/>
    </source>
</evidence>